<dbReference type="EMBL" id="UZAI01018313">
    <property type="protein sequence ID" value="VDP35697.1"/>
    <property type="molecule type" value="Genomic_DNA"/>
</dbReference>
<protein>
    <submittedName>
        <fullName evidence="1">Uncharacterized protein</fullName>
    </submittedName>
</protein>
<evidence type="ECO:0000313" key="1">
    <source>
        <dbReference type="EMBL" id="VDP35697.1"/>
    </source>
</evidence>
<evidence type="ECO:0000313" key="2">
    <source>
        <dbReference type="Proteomes" id="UP000277204"/>
    </source>
</evidence>
<reference evidence="1 2" key="1">
    <citation type="submission" date="2018-11" db="EMBL/GenBank/DDBJ databases">
        <authorList>
            <consortium name="Pathogen Informatics"/>
        </authorList>
    </citation>
    <scope>NUCLEOTIDE SEQUENCE [LARGE SCALE GENOMIC DNA]</scope>
    <source>
        <strain evidence="1 2">Zambia</strain>
    </source>
</reference>
<name>A0A183MWM0_9TREM</name>
<dbReference type="Proteomes" id="UP000277204">
    <property type="component" value="Unassembled WGS sequence"/>
</dbReference>
<organism evidence="1 2">
    <name type="scientific">Schistosoma margrebowiei</name>
    <dbReference type="NCBI Taxonomy" id="48269"/>
    <lineage>
        <taxon>Eukaryota</taxon>
        <taxon>Metazoa</taxon>
        <taxon>Spiralia</taxon>
        <taxon>Lophotrochozoa</taxon>
        <taxon>Platyhelminthes</taxon>
        <taxon>Trematoda</taxon>
        <taxon>Digenea</taxon>
        <taxon>Strigeidida</taxon>
        <taxon>Schistosomatoidea</taxon>
        <taxon>Schistosomatidae</taxon>
        <taxon>Schistosoma</taxon>
    </lineage>
</organism>
<proteinExistence type="predicted"/>
<sequence length="42" mass="4762">MNSSVNSISVQHKHVFVIVNHHQDVPRPKVISRIVMSDQPIS</sequence>
<gene>
    <name evidence="1" type="ORF">SMRZ_LOCUS20445</name>
</gene>
<keyword evidence="2" id="KW-1185">Reference proteome</keyword>
<accession>A0A183MWM0</accession>
<dbReference type="AlphaFoldDB" id="A0A183MWM0"/>